<dbReference type="InterPro" id="IPR051199">
    <property type="entry name" value="LPS_LOS_Heptosyltrfase"/>
</dbReference>
<evidence type="ECO:0000313" key="2">
    <source>
        <dbReference type="Proteomes" id="UP001302274"/>
    </source>
</evidence>
<dbReference type="EMBL" id="JAYGJQ010000001">
    <property type="protein sequence ID" value="MEA9355077.1"/>
    <property type="molecule type" value="Genomic_DNA"/>
</dbReference>
<protein>
    <submittedName>
        <fullName evidence="1">Uncharacterized protein</fullName>
    </submittedName>
</protein>
<evidence type="ECO:0000313" key="1">
    <source>
        <dbReference type="EMBL" id="MEA9355077.1"/>
    </source>
</evidence>
<accession>A0ABU5VQ77</accession>
<keyword evidence="2" id="KW-1185">Reference proteome</keyword>
<organism evidence="1 2">
    <name type="scientific">Bacteriovorax antarcticus</name>
    <dbReference type="NCBI Taxonomy" id="3088717"/>
    <lineage>
        <taxon>Bacteria</taxon>
        <taxon>Pseudomonadati</taxon>
        <taxon>Bdellovibrionota</taxon>
        <taxon>Bacteriovoracia</taxon>
        <taxon>Bacteriovoracales</taxon>
        <taxon>Bacteriovoracaceae</taxon>
        <taxon>Bacteriovorax</taxon>
    </lineage>
</organism>
<comment type="caution">
    <text evidence="1">The sequence shown here is derived from an EMBL/GenBank/DDBJ whole genome shotgun (WGS) entry which is preliminary data.</text>
</comment>
<name>A0ABU5VQ77_9BACT</name>
<dbReference type="PANTHER" id="PTHR30160">
    <property type="entry name" value="TETRAACYLDISACCHARIDE 4'-KINASE-RELATED"/>
    <property type="match status" value="1"/>
</dbReference>
<dbReference type="Proteomes" id="UP001302274">
    <property type="component" value="Unassembled WGS sequence"/>
</dbReference>
<dbReference type="RefSeq" id="WP_323574566.1">
    <property type="nucleotide sequence ID" value="NZ_JAYGJQ010000001.1"/>
</dbReference>
<reference evidence="1 2" key="1">
    <citation type="submission" date="2023-11" db="EMBL/GenBank/DDBJ databases">
        <title>A Novel Polar Bacteriovorax (B. antarcticus) Isolated from the Biocrust in Antarctica.</title>
        <authorList>
            <person name="Mun W."/>
            <person name="Choi S.Y."/>
            <person name="Mitchell R.J."/>
        </authorList>
    </citation>
    <scope>NUCLEOTIDE SEQUENCE [LARGE SCALE GENOMIC DNA]</scope>
    <source>
        <strain evidence="1 2">PP10</strain>
    </source>
</reference>
<gene>
    <name evidence="1" type="ORF">SHI21_02640</name>
</gene>
<dbReference type="PANTHER" id="PTHR30160:SF1">
    <property type="entry name" value="LIPOPOLYSACCHARIDE 1,2-N-ACETYLGLUCOSAMINETRANSFERASE-RELATED"/>
    <property type="match status" value="1"/>
</dbReference>
<proteinExistence type="predicted"/>
<dbReference type="Gene3D" id="3.40.50.2000">
    <property type="entry name" value="Glycogen Phosphorylase B"/>
    <property type="match status" value="1"/>
</dbReference>
<sequence length="331" mass="39152">MDMEVKKLLVKFPRVKEDVMQCLPFIVTLSEEFPKAEINIIVEEGCSLILTFLPFKVKVFERPATKLSLIETHHYCANMHDIFNIDLFLDLEGSLNSAFMGFNFRAKERVGFEIKWNKYLLTKKFPEPTNLSVEKKAMRLLELFLGKDLKDVRIAKNRETGQPISNIEKLFQEPEPPKFIMIMLDNFANVSKQIDTWKYFFDSFQKQKFVIWSLEDEDVISDLFASIDLGHNDLFMQRGSNIKEMIYLFTKVKGVIVNNIWAEGLCNYVAVDTLSFFDKKDKWPSYDFFKYRPQRILFTHEAPIKYFVMDEVREMYEMNQVVDQIHLNFKL</sequence>
<dbReference type="SUPFAM" id="SSF53756">
    <property type="entry name" value="UDP-Glycosyltransferase/glycogen phosphorylase"/>
    <property type="match status" value="1"/>
</dbReference>